<feature type="domain" description="RNase NYN" evidence="2">
    <location>
        <begin position="54"/>
        <end position="163"/>
    </location>
</feature>
<dbReference type="RefSeq" id="WP_342068707.1">
    <property type="nucleotide sequence ID" value="NZ_CP151762.1"/>
</dbReference>
<protein>
    <recommendedName>
        <fullName evidence="2">RNase NYN domain-containing protein</fullName>
    </recommendedName>
</protein>
<keyword evidence="4" id="KW-1185">Reference proteome</keyword>
<keyword evidence="1" id="KW-0812">Transmembrane</keyword>
<dbReference type="Proteomes" id="UP001451782">
    <property type="component" value="Chromosome"/>
</dbReference>
<dbReference type="Gene3D" id="3.40.50.11980">
    <property type="match status" value="1"/>
</dbReference>
<reference evidence="3 4" key="1">
    <citation type="submission" date="2024-04" db="EMBL/GenBank/DDBJ databases">
        <title>Phylogenomic analyses of a clade within the roseobacter group suggest taxonomic reassignments of species of the genera Aestuariivita, Citreicella, Loktanella, Nautella, Pelagibaca, Ruegeria, Thalassobius, Thiobacimonas and Tropicibacter, and the proposal o.</title>
        <authorList>
            <person name="Jeon C.O."/>
        </authorList>
    </citation>
    <scope>NUCLEOTIDE SEQUENCE [LARGE SCALE GENOMIC DNA]</scope>
    <source>
        <strain evidence="3 4">G8-12</strain>
    </source>
</reference>
<dbReference type="EMBL" id="CP151762">
    <property type="protein sequence ID" value="WZU62299.1"/>
    <property type="molecule type" value="Genomic_DNA"/>
</dbReference>
<sequence length="191" mass="21534">MQDLDLIELISIAAMFLLLFLRFLPKRKRRRPARARPRKAPVTPPPAEIPVPQNAIVVDGSNVMHWGPEPSVKILAQVLRSLERAGYTPIVFFDASVGYVLDDHYYDEAKLSPLLGVPQEHICVVNKGVIADVSILSMATDHGLRVVSNDRFRDWRVQFPHAAKKGVLLDGTWREGTVVWRGQLNRQVVRA</sequence>
<evidence type="ECO:0000313" key="3">
    <source>
        <dbReference type="EMBL" id="WZU62299.1"/>
    </source>
</evidence>
<evidence type="ECO:0000256" key="1">
    <source>
        <dbReference type="SAM" id="Phobius"/>
    </source>
</evidence>
<gene>
    <name evidence="3" type="ORF">AABB28_10290</name>
</gene>
<evidence type="ECO:0000313" key="4">
    <source>
        <dbReference type="Proteomes" id="UP001451782"/>
    </source>
</evidence>
<dbReference type="InterPro" id="IPR021869">
    <property type="entry name" value="RNase_Zc3h12_NYN"/>
</dbReference>
<evidence type="ECO:0000259" key="2">
    <source>
        <dbReference type="Pfam" id="PF11977"/>
    </source>
</evidence>
<name>A0AAN0LZB5_9RHOB</name>
<dbReference type="KEGG" id="yag:AABB28_10290"/>
<dbReference type="AlphaFoldDB" id="A0AAN0LZB5"/>
<feature type="transmembrane region" description="Helical" evidence="1">
    <location>
        <begin position="6"/>
        <end position="24"/>
    </location>
</feature>
<keyword evidence="1" id="KW-0472">Membrane</keyword>
<dbReference type="Pfam" id="PF11977">
    <property type="entry name" value="RNase_Zc3h12a"/>
    <property type="match status" value="1"/>
</dbReference>
<organism evidence="3 4">
    <name type="scientific">Yoonia algicola</name>
    <dbReference type="NCBI Taxonomy" id="3137368"/>
    <lineage>
        <taxon>Bacteria</taxon>
        <taxon>Pseudomonadati</taxon>
        <taxon>Pseudomonadota</taxon>
        <taxon>Alphaproteobacteria</taxon>
        <taxon>Rhodobacterales</taxon>
        <taxon>Paracoccaceae</taxon>
        <taxon>Yoonia</taxon>
    </lineage>
</organism>
<keyword evidence="1" id="KW-1133">Transmembrane helix</keyword>
<accession>A0AAN0LZB5</accession>
<proteinExistence type="predicted"/>